<feature type="signal peptide" evidence="1">
    <location>
        <begin position="1"/>
        <end position="28"/>
    </location>
</feature>
<dbReference type="InterPro" id="IPR037460">
    <property type="entry name" value="SEST-like"/>
</dbReference>
<keyword evidence="1" id="KW-0732">Signal</keyword>
<organism evidence="3 4">
    <name type="scientific">Arthrobacter flavus</name>
    <dbReference type="NCBI Taxonomy" id="95172"/>
    <lineage>
        <taxon>Bacteria</taxon>
        <taxon>Bacillati</taxon>
        <taxon>Actinomycetota</taxon>
        <taxon>Actinomycetes</taxon>
        <taxon>Micrococcales</taxon>
        <taxon>Micrococcaceae</taxon>
        <taxon>Arthrobacter</taxon>
    </lineage>
</organism>
<dbReference type="EC" id="3.1.-.-" evidence="3"/>
<dbReference type="EMBL" id="JBHUGA010000011">
    <property type="protein sequence ID" value="MFD1846221.1"/>
    <property type="molecule type" value="Genomic_DNA"/>
</dbReference>
<evidence type="ECO:0000313" key="4">
    <source>
        <dbReference type="Proteomes" id="UP001597307"/>
    </source>
</evidence>
<dbReference type="SUPFAM" id="SSF52266">
    <property type="entry name" value="SGNH hydrolase"/>
    <property type="match status" value="1"/>
</dbReference>
<dbReference type="InterPro" id="IPR013830">
    <property type="entry name" value="SGNH_hydro"/>
</dbReference>
<keyword evidence="4" id="KW-1185">Reference proteome</keyword>
<dbReference type="Proteomes" id="UP001597307">
    <property type="component" value="Unassembled WGS sequence"/>
</dbReference>
<gene>
    <name evidence="3" type="ORF">ACFSFX_06370</name>
</gene>
<accession>A0ABW4Q6B8</accession>
<dbReference type="GO" id="GO:0016787">
    <property type="term" value="F:hydrolase activity"/>
    <property type="evidence" value="ECO:0007669"/>
    <property type="project" value="UniProtKB-KW"/>
</dbReference>
<keyword evidence="3" id="KW-0378">Hydrolase</keyword>
<evidence type="ECO:0000259" key="2">
    <source>
        <dbReference type="Pfam" id="PF13472"/>
    </source>
</evidence>
<protein>
    <submittedName>
        <fullName evidence="3">SGNH/GDSL hydrolase family protein</fullName>
        <ecNumber evidence="3">3.1.-.-</ecNumber>
    </submittedName>
</protein>
<sequence>MKAPLRSLLGRGTAATLLAFGLVAGAVAGPTSATTPDRHRVPADYVALGDSYAAGFGAGSYLNACGQSPLGLPGLLDEQRGIELTVNASCSGAKASADPTDAVPDLPEQLEQLVGAGLIGKGTDLVTVSAGGNDLDFGSVVGACATQPLAVCEQVINSRTLQAQTTLTAALDELYGDLRAAAPKARIVVTGYPHLFSPRSGSEVLLSTEAQRLFNDGTDALNQVIRHNAKTNRLQYVDVVQKFKGHGIGTRDPWITYTGFTAIDDLHPNARGYERGYFKAVRSTVNLSVLWR</sequence>
<feature type="chain" id="PRO_5045379540" evidence="1">
    <location>
        <begin position="29"/>
        <end position="292"/>
    </location>
</feature>
<dbReference type="InterPro" id="IPR036514">
    <property type="entry name" value="SGNH_hydro_sf"/>
</dbReference>
<evidence type="ECO:0000256" key="1">
    <source>
        <dbReference type="SAM" id="SignalP"/>
    </source>
</evidence>
<reference evidence="4" key="1">
    <citation type="journal article" date="2019" name="Int. J. Syst. Evol. Microbiol.">
        <title>The Global Catalogue of Microorganisms (GCM) 10K type strain sequencing project: providing services to taxonomists for standard genome sequencing and annotation.</title>
        <authorList>
            <consortium name="The Broad Institute Genomics Platform"/>
            <consortium name="The Broad Institute Genome Sequencing Center for Infectious Disease"/>
            <person name="Wu L."/>
            <person name="Ma J."/>
        </authorList>
    </citation>
    <scope>NUCLEOTIDE SEQUENCE [LARGE SCALE GENOMIC DNA]</scope>
    <source>
        <strain evidence="4">JCM 11496</strain>
    </source>
</reference>
<dbReference type="Pfam" id="PF13472">
    <property type="entry name" value="Lipase_GDSL_2"/>
    <property type="match status" value="1"/>
</dbReference>
<name>A0ABW4Q6B8_9MICC</name>
<feature type="domain" description="SGNH hydrolase-type esterase" evidence="2">
    <location>
        <begin position="47"/>
        <end position="275"/>
    </location>
</feature>
<dbReference type="PANTHER" id="PTHR37981">
    <property type="entry name" value="LIPASE 2"/>
    <property type="match status" value="1"/>
</dbReference>
<dbReference type="PANTHER" id="PTHR37981:SF1">
    <property type="entry name" value="SGNH HYDROLASE-TYPE ESTERASE DOMAIN-CONTAINING PROTEIN"/>
    <property type="match status" value="1"/>
</dbReference>
<dbReference type="RefSeq" id="WP_343879950.1">
    <property type="nucleotide sequence ID" value="NZ_BAAAIJ010000047.1"/>
</dbReference>
<dbReference type="Gene3D" id="3.40.50.1110">
    <property type="entry name" value="SGNH hydrolase"/>
    <property type="match status" value="1"/>
</dbReference>
<comment type="caution">
    <text evidence="3">The sequence shown here is derived from an EMBL/GenBank/DDBJ whole genome shotgun (WGS) entry which is preliminary data.</text>
</comment>
<proteinExistence type="predicted"/>
<evidence type="ECO:0000313" key="3">
    <source>
        <dbReference type="EMBL" id="MFD1846221.1"/>
    </source>
</evidence>
<dbReference type="CDD" id="cd01823">
    <property type="entry name" value="SEST_like"/>
    <property type="match status" value="1"/>
</dbReference>